<protein>
    <submittedName>
        <fullName evidence="2">Uncharacterized protein</fullName>
    </submittedName>
</protein>
<evidence type="ECO:0000313" key="3">
    <source>
        <dbReference type="Proteomes" id="UP000299102"/>
    </source>
</evidence>
<feature type="compositionally biased region" description="Low complexity" evidence="1">
    <location>
        <begin position="56"/>
        <end position="71"/>
    </location>
</feature>
<feature type="region of interest" description="Disordered" evidence="1">
    <location>
        <begin position="37"/>
        <end position="71"/>
    </location>
</feature>
<name>A0A4C1YUW0_EUMVA</name>
<keyword evidence="3" id="KW-1185">Reference proteome</keyword>
<accession>A0A4C1YUW0</accession>
<reference evidence="2 3" key="1">
    <citation type="journal article" date="2019" name="Commun. Biol.">
        <title>The bagworm genome reveals a unique fibroin gene that provides high tensile strength.</title>
        <authorList>
            <person name="Kono N."/>
            <person name="Nakamura H."/>
            <person name="Ohtoshi R."/>
            <person name="Tomita M."/>
            <person name="Numata K."/>
            <person name="Arakawa K."/>
        </authorList>
    </citation>
    <scope>NUCLEOTIDE SEQUENCE [LARGE SCALE GENOMIC DNA]</scope>
</reference>
<gene>
    <name evidence="2" type="ORF">EVAR_75300_1</name>
</gene>
<evidence type="ECO:0000313" key="2">
    <source>
        <dbReference type="EMBL" id="GBP79928.1"/>
    </source>
</evidence>
<dbReference type="Proteomes" id="UP000299102">
    <property type="component" value="Unassembled WGS sequence"/>
</dbReference>
<sequence length="97" mass="10882">MQSKLSAPSLNRAECRARRSRNEEMCFPRRALAELRRRGRRPRPGRRTARTEVKAKAAGAAAQPPGGRAGRACTRPSGYYAMRAFRLFPHSNVSNIE</sequence>
<dbReference type="EMBL" id="BGZK01001438">
    <property type="protein sequence ID" value="GBP79928.1"/>
    <property type="molecule type" value="Genomic_DNA"/>
</dbReference>
<comment type="caution">
    <text evidence="2">The sequence shown here is derived from an EMBL/GenBank/DDBJ whole genome shotgun (WGS) entry which is preliminary data.</text>
</comment>
<dbReference type="AlphaFoldDB" id="A0A4C1YUW0"/>
<evidence type="ECO:0000256" key="1">
    <source>
        <dbReference type="SAM" id="MobiDB-lite"/>
    </source>
</evidence>
<feature type="compositionally biased region" description="Basic residues" evidence="1">
    <location>
        <begin position="37"/>
        <end position="48"/>
    </location>
</feature>
<organism evidence="2 3">
    <name type="scientific">Eumeta variegata</name>
    <name type="common">Bagworm moth</name>
    <name type="synonym">Eumeta japonica</name>
    <dbReference type="NCBI Taxonomy" id="151549"/>
    <lineage>
        <taxon>Eukaryota</taxon>
        <taxon>Metazoa</taxon>
        <taxon>Ecdysozoa</taxon>
        <taxon>Arthropoda</taxon>
        <taxon>Hexapoda</taxon>
        <taxon>Insecta</taxon>
        <taxon>Pterygota</taxon>
        <taxon>Neoptera</taxon>
        <taxon>Endopterygota</taxon>
        <taxon>Lepidoptera</taxon>
        <taxon>Glossata</taxon>
        <taxon>Ditrysia</taxon>
        <taxon>Tineoidea</taxon>
        <taxon>Psychidae</taxon>
        <taxon>Oiketicinae</taxon>
        <taxon>Eumeta</taxon>
    </lineage>
</organism>
<proteinExistence type="predicted"/>